<name>A0A485L8B6_9STRA</name>
<feature type="region of interest" description="Disordered" evidence="2">
    <location>
        <begin position="226"/>
        <end position="255"/>
    </location>
</feature>
<dbReference type="GO" id="GO:0005634">
    <property type="term" value="C:nucleus"/>
    <property type="evidence" value="ECO:0007669"/>
    <property type="project" value="UniProtKB-SubCell"/>
</dbReference>
<gene>
    <name evidence="5" type="primary">Aste57867_16278</name>
    <name evidence="4" type="ORF">As57867_016221</name>
    <name evidence="5" type="ORF">ASTE57867_16278</name>
</gene>
<keyword evidence="1" id="KW-0227">DNA damage</keyword>
<evidence type="ECO:0000259" key="3">
    <source>
        <dbReference type="PROSITE" id="PS50030"/>
    </source>
</evidence>
<dbReference type="GO" id="GO:0043130">
    <property type="term" value="F:ubiquitin binding"/>
    <property type="evidence" value="ECO:0007669"/>
    <property type="project" value="UniProtKB-UniRule"/>
</dbReference>
<keyword evidence="1" id="KW-0539">Nucleus</keyword>
<dbReference type="OrthoDB" id="419317at2759"/>
<dbReference type="GO" id="GO:0005737">
    <property type="term" value="C:cytoplasm"/>
    <property type="evidence" value="ECO:0007669"/>
    <property type="project" value="UniProtKB-SubCell"/>
</dbReference>
<dbReference type="AlphaFoldDB" id="A0A485L8B6"/>
<evidence type="ECO:0000313" key="6">
    <source>
        <dbReference type="Proteomes" id="UP000332933"/>
    </source>
</evidence>
<keyword evidence="6" id="KW-1185">Reference proteome</keyword>
<dbReference type="GO" id="GO:0003684">
    <property type="term" value="F:damaged DNA binding"/>
    <property type="evidence" value="ECO:0007669"/>
    <property type="project" value="UniProtKB-UniRule"/>
</dbReference>
<protein>
    <recommendedName>
        <fullName evidence="1">UV excision repair protein RAD23</fullName>
    </recommendedName>
</protein>
<feature type="domain" description="UBA" evidence="3">
    <location>
        <begin position="269"/>
        <end position="309"/>
    </location>
</feature>
<keyword evidence="1" id="KW-0963">Cytoplasm</keyword>
<reference evidence="5 6" key="1">
    <citation type="submission" date="2019-03" db="EMBL/GenBank/DDBJ databases">
        <authorList>
            <person name="Gaulin E."/>
            <person name="Dumas B."/>
        </authorList>
    </citation>
    <scope>NUCLEOTIDE SEQUENCE [LARGE SCALE GENOMIC DNA]</scope>
    <source>
        <strain evidence="5">CBS 568.67</strain>
    </source>
</reference>
<keyword evidence="1" id="KW-0234">DNA repair</keyword>
<comment type="similarity">
    <text evidence="1">Belongs to the RAD23 family.</text>
</comment>
<dbReference type="InterPro" id="IPR004806">
    <property type="entry name" value="Rad23"/>
</dbReference>
<dbReference type="Proteomes" id="UP000332933">
    <property type="component" value="Unassembled WGS sequence"/>
</dbReference>
<dbReference type="SMART" id="SM00165">
    <property type="entry name" value="UBA"/>
    <property type="match status" value="2"/>
</dbReference>
<dbReference type="SUPFAM" id="SSF46934">
    <property type="entry name" value="UBA-like"/>
    <property type="match status" value="2"/>
</dbReference>
<dbReference type="PRINTS" id="PR01839">
    <property type="entry name" value="RAD23PROTEIN"/>
</dbReference>
<evidence type="ECO:0000256" key="2">
    <source>
        <dbReference type="SAM" id="MobiDB-lite"/>
    </source>
</evidence>
<accession>A0A485L8B6</accession>
<evidence type="ECO:0000313" key="5">
    <source>
        <dbReference type="EMBL" id="VFT93054.1"/>
    </source>
</evidence>
<proteinExistence type="inferred from homology"/>
<dbReference type="PROSITE" id="PS50030">
    <property type="entry name" value="UBA"/>
    <property type="match status" value="2"/>
</dbReference>
<dbReference type="EMBL" id="VJMH01005860">
    <property type="protein sequence ID" value="KAF0692663.1"/>
    <property type="molecule type" value="Genomic_DNA"/>
</dbReference>
<dbReference type="InterPro" id="IPR015940">
    <property type="entry name" value="UBA"/>
</dbReference>
<reference evidence="4" key="2">
    <citation type="submission" date="2019-06" db="EMBL/GenBank/DDBJ databases">
        <title>Genomics analysis of Aphanomyces spp. identifies a new class of oomycete effector associated with host adaptation.</title>
        <authorList>
            <person name="Gaulin E."/>
        </authorList>
    </citation>
    <scope>NUCLEOTIDE SEQUENCE</scope>
    <source>
        <strain evidence="4">CBS 578.67</strain>
    </source>
</reference>
<dbReference type="EMBL" id="CAADRA010005881">
    <property type="protein sequence ID" value="VFT93054.1"/>
    <property type="molecule type" value="Genomic_DNA"/>
</dbReference>
<dbReference type="CDD" id="cd14281">
    <property type="entry name" value="UBA2_Rad23_like"/>
    <property type="match status" value="1"/>
</dbReference>
<dbReference type="Pfam" id="PF00627">
    <property type="entry name" value="UBA"/>
    <property type="match status" value="2"/>
</dbReference>
<organism evidence="5 6">
    <name type="scientific">Aphanomyces stellatus</name>
    <dbReference type="NCBI Taxonomy" id="120398"/>
    <lineage>
        <taxon>Eukaryota</taxon>
        <taxon>Sar</taxon>
        <taxon>Stramenopiles</taxon>
        <taxon>Oomycota</taxon>
        <taxon>Saprolegniomycetes</taxon>
        <taxon>Saprolegniales</taxon>
        <taxon>Verrucalvaceae</taxon>
        <taxon>Aphanomyces</taxon>
    </lineage>
</organism>
<dbReference type="GO" id="GO:0006289">
    <property type="term" value="P:nucleotide-excision repair"/>
    <property type="evidence" value="ECO:0007669"/>
    <property type="project" value="UniProtKB-UniRule"/>
</dbReference>
<comment type="subcellular location">
    <subcellularLocation>
        <location evidence="1">Nucleus</location>
    </subcellularLocation>
    <subcellularLocation>
        <location evidence="1">Cytoplasm</location>
    </subcellularLocation>
</comment>
<dbReference type="InterPro" id="IPR009060">
    <property type="entry name" value="UBA-like_sf"/>
</dbReference>
<evidence type="ECO:0000313" key="4">
    <source>
        <dbReference type="EMBL" id="KAF0692663.1"/>
    </source>
</evidence>
<sequence length="311" mass="33745">MGRRPTITVVVLGTLPGRPEEPAVKSKDSASKKRQLLETQTHTTVHVELDMQVELAWSVLTLKGEIATRLQQELQTSVEISPEVQFIAVNGRLVCDGDSLGQVLLDRRTVVCAIDAAPPVSETTTASVAAPSDAIQQLCFMGFSTTRAVEALQLTQNNVEAAVAFLTDGVHVDASGQDSTDDKLAEIALKRPYYLFTALQQCNPDHLMDLSLARMDAAMARRAAANEARPHHDVIDVDEEESKEEVAAPRSGGDEGTFVYDEAAFLQEHADSAAVERLQAMGFGREDAYNAYVACGRNENNAANLLLEAMY</sequence>
<comment type="function">
    <text evidence="1">Multiubiquitin chain receptor involved in modulation of proteasomal degradation. Involved in nucleotide excision repair.</text>
</comment>
<dbReference type="Gene3D" id="1.10.8.10">
    <property type="entry name" value="DNA helicase RuvA subunit, C-terminal domain"/>
    <property type="match status" value="2"/>
</dbReference>
<dbReference type="GO" id="GO:0031593">
    <property type="term" value="F:polyubiquitin modification-dependent protein binding"/>
    <property type="evidence" value="ECO:0007669"/>
    <property type="project" value="UniProtKB-UniRule"/>
</dbReference>
<dbReference type="GO" id="GO:0043161">
    <property type="term" value="P:proteasome-mediated ubiquitin-dependent protein catabolic process"/>
    <property type="evidence" value="ECO:0007669"/>
    <property type="project" value="UniProtKB-UniRule"/>
</dbReference>
<feature type="domain" description="UBA" evidence="3">
    <location>
        <begin position="129"/>
        <end position="169"/>
    </location>
</feature>
<evidence type="ECO:0000256" key="1">
    <source>
        <dbReference type="RuleBase" id="RU367049"/>
    </source>
</evidence>